<dbReference type="RefSeq" id="WP_180162317.1">
    <property type="nucleotide sequence ID" value="NZ_CABFNB010000163.1"/>
</dbReference>
<evidence type="ECO:0000313" key="2">
    <source>
        <dbReference type="EMBL" id="VTZ65790.1"/>
    </source>
</evidence>
<protein>
    <submittedName>
        <fullName evidence="2">Histidine kinase-, DNA gyrase B-, and HSP90-like ATPase</fullName>
    </submittedName>
</protein>
<organism evidence="2">
    <name type="scientific">Sinorhizobium medicae</name>
    <dbReference type="NCBI Taxonomy" id="110321"/>
    <lineage>
        <taxon>Bacteria</taxon>
        <taxon>Pseudomonadati</taxon>
        <taxon>Pseudomonadota</taxon>
        <taxon>Alphaproteobacteria</taxon>
        <taxon>Hyphomicrobiales</taxon>
        <taxon>Rhizobiaceae</taxon>
        <taxon>Sinorhizobium/Ensifer group</taxon>
        <taxon>Sinorhizobium</taxon>
    </lineage>
</organism>
<reference evidence="2" key="1">
    <citation type="submission" date="2019-06" db="EMBL/GenBank/DDBJ databases">
        <authorList>
            <person name="Le Quere A."/>
            <person name="Colella S."/>
        </authorList>
    </citation>
    <scope>NUCLEOTIDE SEQUENCE</scope>
    <source>
        <strain evidence="2">EmedicaeMD41</strain>
    </source>
</reference>
<dbReference type="AlphaFoldDB" id="A0A508X7W7"/>
<dbReference type="GO" id="GO:0016301">
    <property type="term" value="F:kinase activity"/>
    <property type="evidence" value="ECO:0007669"/>
    <property type="project" value="UniProtKB-KW"/>
</dbReference>
<dbReference type="SUPFAM" id="SSF55874">
    <property type="entry name" value="ATPase domain of HSP90 chaperone/DNA topoisomerase II/histidine kinase"/>
    <property type="match status" value="1"/>
</dbReference>
<feature type="region of interest" description="Disordered" evidence="1">
    <location>
        <begin position="361"/>
        <end position="401"/>
    </location>
</feature>
<gene>
    <name evidence="2" type="ORF">EMEDMD4_910007</name>
</gene>
<name>A0A508X7W7_9HYPH</name>
<keyword evidence="2" id="KW-0418">Kinase</keyword>
<dbReference type="Gene3D" id="3.30.565.10">
    <property type="entry name" value="Histidine kinase-like ATPase, C-terminal domain"/>
    <property type="match status" value="1"/>
</dbReference>
<keyword evidence="2" id="KW-0808">Transferase</keyword>
<evidence type="ECO:0000256" key="1">
    <source>
        <dbReference type="SAM" id="MobiDB-lite"/>
    </source>
</evidence>
<sequence>MPETRYQVAVEKDHLKKLSAARPIPALAEIIWNALDADAKRVDVEYNVNDFGRQSITIRDNGSGMTPEDVAKSFSKLGGSWKAHGQKSRQFGRILHGKEGKGRFKALALGGIAKWVSVYRDGDTTLRFTATISHDDITDVRVSEPEVVPGMRTGVEVFISELERDFRSLDPEQAIPSLAEIFAIYLTDYRDVSIFVQNEPVNPDEFIKSQASFDLPEIVADGVTYPCKLDVIEWKSASERWMFLCGAEGFPLHRITPRFHSPGHQFSAYLKSGYVTLLQEQGMLELAELNAPLGIGLERATDAIKGYFRDRDMEAINSEIERWKAQEIYPYERDPETPIEKAERKVFDIVALNVKKHLGGVPRTKQKNKSIPTANASTGDRTRSRGASAYPDGSARVAGEHQERAIQAPKGCGAFKYHCSIEDGCGPPEIRTRPRTFTFPY</sequence>
<dbReference type="InterPro" id="IPR036890">
    <property type="entry name" value="HATPase_C_sf"/>
</dbReference>
<dbReference type="Pfam" id="PF13589">
    <property type="entry name" value="HATPase_c_3"/>
    <property type="match status" value="1"/>
</dbReference>
<proteinExistence type="predicted"/>
<dbReference type="EMBL" id="CABFNB010000163">
    <property type="protein sequence ID" value="VTZ65790.1"/>
    <property type="molecule type" value="Genomic_DNA"/>
</dbReference>
<feature type="compositionally biased region" description="Polar residues" evidence="1">
    <location>
        <begin position="369"/>
        <end position="379"/>
    </location>
</feature>
<accession>A0A508X7W7</accession>
<dbReference type="Proteomes" id="UP000507954">
    <property type="component" value="Unassembled WGS sequence"/>
</dbReference>